<proteinExistence type="predicted"/>
<evidence type="ECO:0000256" key="4">
    <source>
        <dbReference type="ARBA" id="ARBA00023136"/>
    </source>
</evidence>
<keyword evidence="2 5" id="KW-0812">Transmembrane</keyword>
<evidence type="ECO:0000256" key="1">
    <source>
        <dbReference type="ARBA" id="ARBA00004651"/>
    </source>
</evidence>
<feature type="transmembrane region" description="Helical" evidence="5">
    <location>
        <begin position="51"/>
        <end position="69"/>
    </location>
</feature>
<dbReference type="AlphaFoldDB" id="A0A1S6J1Y7"/>
<comment type="subcellular location">
    <subcellularLocation>
        <location evidence="1">Cell membrane</location>
        <topology evidence="1">Multi-pass membrane protein</topology>
    </subcellularLocation>
</comment>
<dbReference type="Pfam" id="PF07690">
    <property type="entry name" value="MFS_1"/>
    <property type="match status" value="1"/>
</dbReference>
<evidence type="ECO:0000313" key="7">
    <source>
        <dbReference type="EMBL" id="AQS65763.1"/>
    </source>
</evidence>
<evidence type="ECO:0000256" key="3">
    <source>
        <dbReference type="ARBA" id="ARBA00022989"/>
    </source>
</evidence>
<feature type="transmembrane region" description="Helical" evidence="5">
    <location>
        <begin position="270"/>
        <end position="290"/>
    </location>
</feature>
<evidence type="ECO:0000313" key="8">
    <source>
        <dbReference type="Proteomes" id="UP000189443"/>
    </source>
</evidence>
<dbReference type="InterPro" id="IPR036259">
    <property type="entry name" value="MFS_trans_sf"/>
</dbReference>
<dbReference type="GO" id="GO:0022857">
    <property type="term" value="F:transmembrane transporter activity"/>
    <property type="evidence" value="ECO:0007669"/>
    <property type="project" value="InterPro"/>
</dbReference>
<feature type="transmembrane region" description="Helical" evidence="5">
    <location>
        <begin position="81"/>
        <end position="99"/>
    </location>
</feature>
<feature type="transmembrane region" description="Helical" evidence="5">
    <location>
        <begin position="105"/>
        <end position="126"/>
    </location>
</feature>
<keyword evidence="3 5" id="KW-1133">Transmembrane helix</keyword>
<dbReference type="CDD" id="cd17504">
    <property type="entry name" value="MFS_MMR_MDR_like"/>
    <property type="match status" value="1"/>
</dbReference>
<feature type="transmembrane region" description="Helical" evidence="5">
    <location>
        <begin position="230"/>
        <end position="250"/>
    </location>
</feature>
<evidence type="ECO:0000256" key="2">
    <source>
        <dbReference type="ARBA" id="ARBA00022692"/>
    </source>
</evidence>
<feature type="transmembrane region" description="Helical" evidence="5">
    <location>
        <begin position="138"/>
        <end position="161"/>
    </location>
</feature>
<feature type="transmembrane region" description="Helical" evidence="5">
    <location>
        <begin position="205"/>
        <end position="224"/>
    </location>
</feature>
<sequence length="465" mass="47016">MTATQAPPGRIGKAAVAALGLLAVATGALESVVTPTLPLLQRELDMSPAEGALLSIVLLITGALITPVAGKFGDRYGGKRVLIRLMTVVSAGGLVSALAPNLPVLLLGQVLQGAMVGALPLSFILVRKHLPAEESKVAIGVVSGLFVGGGMAGTLSAGPVAEGLSRHWMFALPTIAVIGATVLVHRLMPHDPPGRPGDAGVDWPGLVLLSGTLLTLMLVLALAPDIASRPLVLGSLIVVLAAFATGWTAVERRAASPMIDLRMLARPAMWKSSVLTLVICVGTSVAVYLVPQLFAVPADRYGFGAGATEIGFFLLPGAVAASLAGPISAMGTRRFGSRAVVTAGIVIMAAALIGLAAVHTEVWHLVIGKMMIALANGLCVTAMVTDTATSVDQSDTGIATSLVLVTRVIGYAVGAQIGGAILTAGTPSGTDVPAESAFVTGFVIAAAVTAPALLVARTMSKGVKE</sequence>
<evidence type="ECO:0000256" key="5">
    <source>
        <dbReference type="SAM" id="Phobius"/>
    </source>
</evidence>
<evidence type="ECO:0000259" key="6">
    <source>
        <dbReference type="PROSITE" id="PS50850"/>
    </source>
</evidence>
<reference evidence="7 8" key="1">
    <citation type="submission" date="2017-02" db="EMBL/GenBank/DDBJ databases">
        <title>Streptomyces pactum ACT12 Genome sequencing and assembly.</title>
        <authorList>
            <person name="Xue Q."/>
            <person name="Yan X."/>
            <person name="Jia L."/>
            <person name="Yan H."/>
        </authorList>
    </citation>
    <scope>NUCLEOTIDE SEQUENCE [LARGE SCALE GENOMIC DNA]</scope>
    <source>
        <strain evidence="7 8">ACT12</strain>
    </source>
</reference>
<feature type="transmembrane region" description="Helical" evidence="5">
    <location>
        <begin position="396"/>
        <end position="417"/>
    </location>
</feature>
<dbReference type="Proteomes" id="UP000189443">
    <property type="component" value="Chromosome"/>
</dbReference>
<feature type="transmembrane region" description="Helical" evidence="5">
    <location>
        <begin position="167"/>
        <end position="184"/>
    </location>
</feature>
<dbReference type="PROSITE" id="PS50850">
    <property type="entry name" value="MFS"/>
    <property type="match status" value="1"/>
</dbReference>
<dbReference type="GO" id="GO:0005886">
    <property type="term" value="C:plasma membrane"/>
    <property type="evidence" value="ECO:0007669"/>
    <property type="project" value="UniProtKB-SubCell"/>
</dbReference>
<dbReference type="Gene3D" id="1.20.1250.20">
    <property type="entry name" value="MFS general substrate transporter like domains"/>
    <property type="match status" value="1"/>
</dbReference>
<dbReference type="EMBL" id="CP019724">
    <property type="protein sequence ID" value="AQS65763.1"/>
    <property type="molecule type" value="Genomic_DNA"/>
</dbReference>
<dbReference type="PANTHER" id="PTHR23501">
    <property type="entry name" value="MAJOR FACILITATOR SUPERFAMILY"/>
    <property type="match status" value="1"/>
</dbReference>
<gene>
    <name evidence="7" type="ORF">B1H29_01345</name>
</gene>
<feature type="transmembrane region" description="Helical" evidence="5">
    <location>
        <begin position="363"/>
        <end position="384"/>
    </location>
</feature>
<dbReference type="InterPro" id="IPR011701">
    <property type="entry name" value="MFS"/>
</dbReference>
<dbReference type="RefSeq" id="WP_055421528.1">
    <property type="nucleotide sequence ID" value="NZ_CP019724.1"/>
</dbReference>
<feature type="domain" description="Major facilitator superfamily (MFS) profile" evidence="6">
    <location>
        <begin position="15"/>
        <end position="464"/>
    </location>
</feature>
<keyword evidence="8" id="KW-1185">Reference proteome</keyword>
<dbReference type="KEGG" id="spac:B1H29_01345"/>
<keyword evidence="4 5" id="KW-0472">Membrane</keyword>
<feature type="transmembrane region" description="Helical" evidence="5">
    <location>
        <begin position="339"/>
        <end position="357"/>
    </location>
</feature>
<feature type="transmembrane region" description="Helical" evidence="5">
    <location>
        <begin position="310"/>
        <end position="327"/>
    </location>
</feature>
<dbReference type="InterPro" id="IPR020846">
    <property type="entry name" value="MFS_dom"/>
</dbReference>
<dbReference type="SUPFAM" id="SSF103473">
    <property type="entry name" value="MFS general substrate transporter"/>
    <property type="match status" value="1"/>
</dbReference>
<dbReference type="PANTHER" id="PTHR23501:SF197">
    <property type="entry name" value="COMD"/>
    <property type="match status" value="1"/>
</dbReference>
<accession>A0A1S6J1Y7</accession>
<organism evidence="7 8">
    <name type="scientific">Streptomyces pactum</name>
    <dbReference type="NCBI Taxonomy" id="68249"/>
    <lineage>
        <taxon>Bacteria</taxon>
        <taxon>Bacillati</taxon>
        <taxon>Actinomycetota</taxon>
        <taxon>Actinomycetes</taxon>
        <taxon>Kitasatosporales</taxon>
        <taxon>Streptomycetaceae</taxon>
        <taxon>Streptomyces</taxon>
    </lineage>
</organism>
<name>A0A1S6J1Y7_9ACTN</name>
<protein>
    <submittedName>
        <fullName evidence="7">MFS transporter</fullName>
    </submittedName>
</protein>
<feature type="transmembrane region" description="Helical" evidence="5">
    <location>
        <begin position="437"/>
        <end position="456"/>
    </location>
</feature>
<dbReference type="OrthoDB" id="4484751at2"/>